<keyword evidence="7 11" id="KW-0472">Membrane</keyword>
<gene>
    <name evidence="14" type="ORF">Q8A67_001055</name>
</gene>
<dbReference type="PRINTS" id="PR01472">
    <property type="entry name" value="ICAMVCAM1"/>
</dbReference>
<feature type="domain" description="Ig-like" evidence="13">
    <location>
        <begin position="647"/>
        <end position="727"/>
    </location>
</feature>
<dbReference type="Pfam" id="PF13927">
    <property type="entry name" value="Ig_3"/>
    <property type="match status" value="1"/>
</dbReference>
<name>A0AA88Q934_9TELE</name>
<evidence type="ECO:0000259" key="13">
    <source>
        <dbReference type="PROSITE" id="PS50835"/>
    </source>
</evidence>
<dbReference type="PANTHER" id="PTHR13771:SF9">
    <property type="entry name" value="INTERCELLULAR ADHESION MOLECULE 5"/>
    <property type="match status" value="1"/>
</dbReference>
<keyword evidence="15" id="KW-1185">Reference proteome</keyword>
<dbReference type="AlphaFoldDB" id="A0AA88Q934"/>
<keyword evidence="4" id="KW-0677">Repeat</keyword>
<protein>
    <recommendedName>
        <fullName evidence="13">Ig-like domain-containing protein</fullName>
    </recommendedName>
</protein>
<dbReference type="SMART" id="SM00409">
    <property type="entry name" value="IG"/>
    <property type="match status" value="6"/>
</dbReference>
<keyword evidence="3 12" id="KW-0732">Signal</keyword>
<feature type="domain" description="Ig-like" evidence="13">
    <location>
        <begin position="215"/>
        <end position="288"/>
    </location>
</feature>
<dbReference type="InterPro" id="IPR036179">
    <property type="entry name" value="Ig-like_dom_sf"/>
</dbReference>
<dbReference type="PROSITE" id="PS50835">
    <property type="entry name" value="IG_LIKE"/>
    <property type="match status" value="4"/>
</dbReference>
<comment type="subcellular location">
    <subcellularLocation>
        <location evidence="1">Membrane</location>
        <topology evidence="1">Single-pass type I membrane protein</topology>
    </subcellularLocation>
</comment>
<dbReference type="SUPFAM" id="SSF48726">
    <property type="entry name" value="Immunoglobulin"/>
    <property type="match status" value="6"/>
</dbReference>
<dbReference type="GO" id="GO:0005178">
    <property type="term" value="F:integrin binding"/>
    <property type="evidence" value="ECO:0007669"/>
    <property type="project" value="InterPro"/>
</dbReference>
<dbReference type="PANTHER" id="PTHR13771">
    <property type="entry name" value="INTERCELLULAR ADHESION MOLECULE"/>
    <property type="match status" value="1"/>
</dbReference>
<evidence type="ECO:0000256" key="4">
    <source>
        <dbReference type="ARBA" id="ARBA00022737"/>
    </source>
</evidence>
<evidence type="ECO:0000256" key="8">
    <source>
        <dbReference type="ARBA" id="ARBA00023157"/>
    </source>
</evidence>
<feature type="chain" id="PRO_5041684620" description="Ig-like domain-containing protein" evidence="12">
    <location>
        <begin position="19"/>
        <end position="786"/>
    </location>
</feature>
<feature type="domain" description="Ig-like" evidence="13">
    <location>
        <begin position="107"/>
        <end position="190"/>
    </location>
</feature>
<dbReference type="SMART" id="SM00408">
    <property type="entry name" value="IGc2"/>
    <property type="match status" value="5"/>
</dbReference>
<dbReference type="Proteomes" id="UP001187343">
    <property type="component" value="Unassembled WGS sequence"/>
</dbReference>
<evidence type="ECO:0000256" key="2">
    <source>
        <dbReference type="ARBA" id="ARBA00022692"/>
    </source>
</evidence>
<keyword evidence="10" id="KW-0393">Immunoglobulin domain</keyword>
<keyword evidence="2 11" id="KW-0812">Transmembrane</keyword>
<dbReference type="GO" id="GO:0098609">
    <property type="term" value="P:cell-cell adhesion"/>
    <property type="evidence" value="ECO:0007669"/>
    <property type="project" value="InterPro"/>
</dbReference>
<dbReference type="InterPro" id="IPR007110">
    <property type="entry name" value="Ig-like_dom"/>
</dbReference>
<keyword evidence="8" id="KW-1015">Disulfide bond</keyword>
<evidence type="ECO:0000256" key="1">
    <source>
        <dbReference type="ARBA" id="ARBA00004479"/>
    </source>
</evidence>
<comment type="caution">
    <text evidence="14">The sequence shown here is derived from an EMBL/GenBank/DDBJ whole genome shotgun (WGS) entry which is preliminary data.</text>
</comment>
<proteinExistence type="predicted"/>
<evidence type="ECO:0000313" key="14">
    <source>
        <dbReference type="EMBL" id="KAK2916681.1"/>
    </source>
</evidence>
<dbReference type="InterPro" id="IPR013098">
    <property type="entry name" value="Ig_I-set"/>
</dbReference>
<evidence type="ECO:0000313" key="15">
    <source>
        <dbReference type="Proteomes" id="UP001187343"/>
    </source>
</evidence>
<feature type="transmembrane region" description="Helical" evidence="11">
    <location>
        <begin position="735"/>
        <end position="757"/>
    </location>
</feature>
<feature type="domain" description="Ig-like" evidence="13">
    <location>
        <begin position="380"/>
        <end position="479"/>
    </location>
</feature>
<organism evidence="14 15">
    <name type="scientific">Cirrhinus molitorella</name>
    <name type="common">mud carp</name>
    <dbReference type="NCBI Taxonomy" id="172907"/>
    <lineage>
        <taxon>Eukaryota</taxon>
        <taxon>Metazoa</taxon>
        <taxon>Chordata</taxon>
        <taxon>Craniata</taxon>
        <taxon>Vertebrata</taxon>
        <taxon>Euteleostomi</taxon>
        <taxon>Actinopterygii</taxon>
        <taxon>Neopterygii</taxon>
        <taxon>Teleostei</taxon>
        <taxon>Ostariophysi</taxon>
        <taxon>Cypriniformes</taxon>
        <taxon>Cyprinidae</taxon>
        <taxon>Labeoninae</taxon>
        <taxon>Labeonini</taxon>
        <taxon>Cirrhinus</taxon>
    </lineage>
</organism>
<dbReference type="EMBL" id="JAUYZG010000001">
    <property type="protein sequence ID" value="KAK2916681.1"/>
    <property type="molecule type" value="Genomic_DNA"/>
</dbReference>
<evidence type="ECO:0000256" key="11">
    <source>
        <dbReference type="SAM" id="Phobius"/>
    </source>
</evidence>
<dbReference type="Pfam" id="PF13895">
    <property type="entry name" value="Ig_2"/>
    <property type="match status" value="2"/>
</dbReference>
<keyword evidence="6 11" id="KW-1133">Transmembrane helix</keyword>
<evidence type="ECO:0000256" key="3">
    <source>
        <dbReference type="ARBA" id="ARBA00022729"/>
    </source>
</evidence>
<evidence type="ECO:0000256" key="12">
    <source>
        <dbReference type="SAM" id="SignalP"/>
    </source>
</evidence>
<dbReference type="InterPro" id="IPR003987">
    <property type="entry name" value="ICAM_VCAM_N"/>
</dbReference>
<evidence type="ECO:0000256" key="7">
    <source>
        <dbReference type="ARBA" id="ARBA00023136"/>
    </source>
</evidence>
<dbReference type="InterPro" id="IPR013783">
    <property type="entry name" value="Ig-like_fold"/>
</dbReference>
<reference evidence="14" key="1">
    <citation type="submission" date="2023-08" db="EMBL/GenBank/DDBJ databases">
        <title>Chromosome-level Genome Assembly of mud carp (Cirrhinus molitorella).</title>
        <authorList>
            <person name="Liu H."/>
        </authorList>
    </citation>
    <scope>NUCLEOTIDE SEQUENCE</scope>
    <source>
        <strain evidence="14">Prfri</strain>
        <tissue evidence="14">Muscle</tissue>
    </source>
</reference>
<dbReference type="Gene3D" id="2.60.40.10">
    <property type="entry name" value="Immunoglobulins"/>
    <property type="match status" value="8"/>
</dbReference>
<dbReference type="InterPro" id="IPR003599">
    <property type="entry name" value="Ig_sub"/>
</dbReference>
<dbReference type="FunFam" id="2.60.40.10:FF:000032">
    <property type="entry name" value="palladin isoform X1"/>
    <property type="match status" value="1"/>
</dbReference>
<dbReference type="Pfam" id="PF07679">
    <property type="entry name" value="I-set"/>
    <property type="match status" value="2"/>
</dbReference>
<dbReference type="GO" id="GO:0016020">
    <property type="term" value="C:membrane"/>
    <property type="evidence" value="ECO:0007669"/>
    <property type="project" value="UniProtKB-SubCell"/>
</dbReference>
<evidence type="ECO:0000256" key="10">
    <source>
        <dbReference type="ARBA" id="ARBA00023319"/>
    </source>
</evidence>
<evidence type="ECO:0000256" key="6">
    <source>
        <dbReference type="ARBA" id="ARBA00022989"/>
    </source>
</evidence>
<feature type="signal peptide" evidence="12">
    <location>
        <begin position="1"/>
        <end position="18"/>
    </location>
</feature>
<dbReference type="InterPro" id="IPR047012">
    <property type="entry name" value="ICAM_VCAM"/>
</dbReference>
<accession>A0AA88Q934</accession>
<keyword evidence="9" id="KW-0325">Glycoprotein</keyword>
<sequence>MLLLQELICILLISLAHGVHDSCPIMFDPPDVVVEFGASFSVNCSSTNVTHQFGLSWEGPDDTMENTEEIIRSVDKVTDWEMNKTCFMYSNETKCSQDLPITIYKTPDNVSISFVNHSGPMIEGNQYELKCDIQNVAPVQDLTVKWYKGQTLLDQTTFNDTSKTPVNETATLLITADRADDGAQYRCEAELDLGDGPQIPIISSEPLSFEVHYKPKHSNLTVFIIKNNEVMLNCTVKANPTPTYTWHSEHLKEKSSSSVLPSSTLSPGNYTCTTENSVGRDSKVFIVSDSECPVQIIPQRAVVEYGSSVAVDCRALIPHDGMAWEADEGGTEKTSANVTTWNVSNLREWEIKPYCYINYIKIANTPPCEVQLPVTVYKTPDNVSISFVNHRGPMIEGKQYELQCDVQDVAPVQNLTVKWYKGQTLLNQTTYTDTIKTPVNETATLLITADRADDGAQYRCEAELDLGAEGPQPLPKRTSEPFSITVYYAPEIQSCNSWSPLKGTSLDSLHLNVYSVVGNPHPNISWSLNSSPVNSSRNLTENDSGQYKITATNVLNVSSCFINIKVQYPPELKCNESYKVKENTLFQFPCTANGLPKPELSLYKNGKVIQHEFFKPSWNDSGLYQLITRNQHGTVNSTFTVNILHAPVFYSSQENFVVGENSNITLECSSSGNPEPEMWWSFKNKNISTGRRHITFNIGRATSTNAGNYTCVATNEFGRRVKSFVVEIRDDSSNYILFVVLILLVLLILFIIVVIFLRRRNKLRGRYEIQSAKQYEMRPLSNGGPE</sequence>
<evidence type="ECO:0000256" key="9">
    <source>
        <dbReference type="ARBA" id="ARBA00023180"/>
    </source>
</evidence>
<keyword evidence="5" id="KW-0130">Cell adhesion</keyword>
<dbReference type="InterPro" id="IPR003598">
    <property type="entry name" value="Ig_sub2"/>
</dbReference>
<evidence type="ECO:0000256" key="5">
    <source>
        <dbReference type="ARBA" id="ARBA00022889"/>
    </source>
</evidence>